<dbReference type="InterPro" id="IPR007411">
    <property type="entry name" value="EpmC"/>
</dbReference>
<dbReference type="PATRIC" id="fig|28084.5.peg.2099"/>
<evidence type="ECO:0000313" key="1">
    <source>
        <dbReference type="EMBL" id="KTC79914.1"/>
    </source>
</evidence>
<name>A0A0W0S992_9GAMM</name>
<dbReference type="EMBL" id="LNXW01000013">
    <property type="protein sequence ID" value="KTC79914.1"/>
    <property type="molecule type" value="Genomic_DNA"/>
</dbReference>
<dbReference type="Proteomes" id="UP000054921">
    <property type="component" value="Unassembled WGS sequence"/>
</dbReference>
<comment type="caution">
    <text evidence="1">The sequence shown here is derived from an EMBL/GenBank/DDBJ whole genome shotgun (WGS) entry which is preliminary data.</text>
</comment>
<proteinExistence type="predicted"/>
<protein>
    <submittedName>
        <fullName evidence="1">Transporting ATPase</fullName>
    </submittedName>
</protein>
<dbReference type="Pfam" id="PF04315">
    <property type="entry name" value="EpmC"/>
    <property type="match status" value="1"/>
</dbReference>
<accession>A0A0W0S992</accession>
<evidence type="ECO:0000313" key="2">
    <source>
        <dbReference type="Proteomes" id="UP000054921"/>
    </source>
</evidence>
<gene>
    <name evidence="1" type="ORF">Lche_1934</name>
</gene>
<organism evidence="1 2">
    <name type="scientific">Legionella cherrii</name>
    <dbReference type="NCBI Taxonomy" id="28084"/>
    <lineage>
        <taxon>Bacteria</taxon>
        <taxon>Pseudomonadati</taxon>
        <taxon>Pseudomonadota</taxon>
        <taxon>Gammaproteobacteria</taxon>
        <taxon>Legionellales</taxon>
        <taxon>Legionellaceae</taxon>
        <taxon>Legionella</taxon>
    </lineage>
</organism>
<dbReference type="AlphaFoldDB" id="A0A0W0S992"/>
<reference evidence="1 2" key="1">
    <citation type="submission" date="2015-11" db="EMBL/GenBank/DDBJ databases">
        <title>Genomic analysis of 38 Legionella species identifies large and diverse effector repertoires.</title>
        <authorList>
            <person name="Burstein D."/>
            <person name="Amaro F."/>
            <person name="Zusman T."/>
            <person name="Lifshitz Z."/>
            <person name="Cohen O."/>
            <person name="Gilbert J.A."/>
            <person name="Pupko T."/>
            <person name="Shuman H.A."/>
            <person name="Segal G."/>
        </authorList>
    </citation>
    <scope>NUCLEOTIDE SEQUENCE [LARGE SCALE GENOMIC DNA]</scope>
    <source>
        <strain evidence="1 2">ORW</strain>
    </source>
</reference>
<sequence>MCKLMSERPFVHQYQDLITLFYNCFGKEFNTRLIKGDNEPIYLPADEQRPYNALYFAHGFFSSALHECSHWLIAGEERRKQVDFGYWYMPDGRTAEQQALFQRVEVKPQALEWILSKAAGHKFYISIDNLNGTESDTVAFKQAVYEQVNHYCTNGLSQRAHKFREALCSFYGQPTVLKIEDFSVEEL</sequence>
<dbReference type="STRING" id="28084.Lche_1934"/>